<name>A0A0K2UZ15_LEPSM</name>
<sequence length="81" mass="9595">FVNKRPKEEDFYALQELVQKKDTSNLIIHLKRYSYSELRILRGDENSSEKTVSHYEGIEIVNNINSLFTSSPHKKWDHSKN</sequence>
<organism evidence="1">
    <name type="scientific">Lepeophtheirus salmonis</name>
    <name type="common">Salmon louse</name>
    <name type="synonym">Caligus salmonis</name>
    <dbReference type="NCBI Taxonomy" id="72036"/>
    <lineage>
        <taxon>Eukaryota</taxon>
        <taxon>Metazoa</taxon>
        <taxon>Ecdysozoa</taxon>
        <taxon>Arthropoda</taxon>
        <taxon>Crustacea</taxon>
        <taxon>Multicrustacea</taxon>
        <taxon>Hexanauplia</taxon>
        <taxon>Copepoda</taxon>
        <taxon>Siphonostomatoida</taxon>
        <taxon>Caligidae</taxon>
        <taxon>Lepeophtheirus</taxon>
    </lineage>
</organism>
<feature type="non-terminal residue" evidence="1">
    <location>
        <position position="81"/>
    </location>
</feature>
<proteinExistence type="predicted"/>
<protein>
    <submittedName>
        <fullName evidence="1">Uncharacterized protein</fullName>
    </submittedName>
</protein>
<reference evidence="1" key="1">
    <citation type="submission" date="2014-05" db="EMBL/GenBank/DDBJ databases">
        <authorList>
            <person name="Chronopoulou M."/>
        </authorList>
    </citation>
    <scope>NUCLEOTIDE SEQUENCE</scope>
    <source>
        <tissue evidence="1">Whole organism</tissue>
    </source>
</reference>
<dbReference type="EMBL" id="HACA01026137">
    <property type="protein sequence ID" value="CDW43498.1"/>
    <property type="molecule type" value="Transcribed_RNA"/>
</dbReference>
<dbReference type="AlphaFoldDB" id="A0A0K2UZ15"/>
<accession>A0A0K2UZ15</accession>
<evidence type="ECO:0000313" key="1">
    <source>
        <dbReference type="EMBL" id="CDW43498.1"/>
    </source>
</evidence>
<feature type="non-terminal residue" evidence="1">
    <location>
        <position position="1"/>
    </location>
</feature>